<keyword evidence="1" id="KW-0808">Transferase</keyword>
<dbReference type="PANTHER" id="PTHR43365">
    <property type="entry name" value="BLR7806 PROTEIN"/>
    <property type="match status" value="1"/>
</dbReference>
<evidence type="ECO:0000313" key="3">
    <source>
        <dbReference type="Proteomes" id="UP001596157"/>
    </source>
</evidence>
<gene>
    <name evidence="2" type="ORF">ACFPM7_11910</name>
</gene>
<dbReference type="Proteomes" id="UP001596157">
    <property type="component" value="Unassembled WGS sequence"/>
</dbReference>
<comment type="caution">
    <text evidence="2">The sequence shown here is derived from an EMBL/GenBank/DDBJ whole genome shotgun (WGS) entry which is preliminary data.</text>
</comment>
<keyword evidence="3" id="KW-1185">Reference proteome</keyword>
<accession>A0ABW0EK27</accession>
<organism evidence="2 3">
    <name type="scientific">Actinokineospora guangxiensis</name>
    <dbReference type="NCBI Taxonomy" id="1490288"/>
    <lineage>
        <taxon>Bacteria</taxon>
        <taxon>Bacillati</taxon>
        <taxon>Actinomycetota</taxon>
        <taxon>Actinomycetes</taxon>
        <taxon>Pseudonocardiales</taxon>
        <taxon>Pseudonocardiaceae</taxon>
        <taxon>Actinokineospora</taxon>
    </lineage>
</organism>
<evidence type="ECO:0008006" key="4">
    <source>
        <dbReference type="Google" id="ProtNLM"/>
    </source>
</evidence>
<name>A0ABW0EK27_9PSEU</name>
<dbReference type="Gene3D" id="3.40.47.10">
    <property type="match status" value="4"/>
</dbReference>
<evidence type="ECO:0000256" key="1">
    <source>
        <dbReference type="ARBA" id="ARBA00022679"/>
    </source>
</evidence>
<dbReference type="InterPro" id="IPR020615">
    <property type="entry name" value="Thiolase_acyl_enz_int_AS"/>
</dbReference>
<protein>
    <recommendedName>
        <fullName evidence="4">Beta-ketoacyl synthase-like protein</fullName>
    </recommendedName>
</protein>
<dbReference type="RefSeq" id="WP_378247010.1">
    <property type="nucleotide sequence ID" value="NZ_JBHSKF010000004.1"/>
</dbReference>
<reference evidence="3" key="1">
    <citation type="journal article" date="2019" name="Int. J. Syst. Evol. Microbiol.">
        <title>The Global Catalogue of Microorganisms (GCM) 10K type strain sequencing project: providing services to taxonomists for standard genome sequencing and annotation.</title>
        <authorList>
            <consortium name="The Broad Institute Genomics Platform"/>
            <consortium name="The Broad Institute Genome Sequencing Center for Infectious Disease"/>
            <person name="Wu L."/>
            <person name="Ma J."/>
        </authorList>
    </citation>
    <scope>NUCLEOTIDE SEQUENCE [LARGE SCALE GENOMIC DNA]</scope>
    <source>
        <strain evidence="3">CCUG 59778</strain>
    </source>
</reference>
<dbReference type="InterPro" id="IPR016039">
    <property type="entry name" value="Thiolase-like"/>
</dbReference>
<dbReference type="PANTHER" id="PTHR43365:SF1">
    <property type="entry name" value="ACETYL-COA C-ACYLTRANSFERASE"/>
    <property type="match status" value="1"/>
</dbReference>
<dbReference type="PROSITE" id="PS00098">
    <property type="entry name" value="THIOLASE_1"/>
    <property type="match status" value="1"/>
</dbReference>
<sequence length="212" mass="20971">MVSRSCASGMDAVAIAAARVRAGDAPLLVAGGVQSVSRVAADSGPLRADVGVVRRVGAVEPGVAADLSATIDGFGRAELVRPATTAGTLAALPPAYTDAGADGQDELALSTRAWPGRVEHRHTAGTSPPPADAAALLLIGDERAARRLGIAPRARITATAVAAHDLVTALTAGQEAMAEALRRAGLRPAGVDVAGVSAPAGLGIGLTLDRSG</sequence>
<evidence type="ECO:0000313" key="2">
    <source>
        <dbReference type="EMBL" id="MFC5287757.1"/>
    </source>
</evidence>
<dbReference type="EMBL" id="JBHSKF010000004">
    <property type="protein sequence ID" value="MFC5287757.1"/>
    <property type="molecule type" value="Genomic_DNA"/>
</dbReference>
<proteinExistence type="predicted"/>
<dbReference type="SUPFAM" id="SSF53901">
    <property type="entry name" value="Thiolase-like"/>
    <property type="match status" value="2"/>
</dbReference>